<dbReference type="InterPro" id="IPR017871">
    <property type="entry name" value="ABC_transporter-like_CS"/>
</dbReference>
<evidence type="ECO:0000256" key="7">
    <source>
        <dbReference type="ARBA" id="ARBA00023136"/>
    </source>
</evidence>
<dbReference type="Proteomes" id="UP000019666">
    <property type="component" value="Unassembled WGS sequence"/>
</dbReference>
<dbReference type="SUPFAM" id="SSF52540">
    <property type="entry name" value="P-loop containing nucleoside triphosphate hydrolases"/>
    <property type="match status" value="1"/>
</dbReference>
<dbReference type="PANTHER" id="PTHR43297:SF2">
    <property type="entry name" value="DIPEPTIDE TRANSPORT ATP-BINDING PROTEIN DPPD"/>
    <property type="match status" value="1"/>
</dbReference>
<evidence type="ECO:0000313" key="10">
    <source>
        <dbReference type="Proteomes" id="UP000019666"/>
    </source>
</evidence>
<dbReference type="Pfam" id="PF00005">
    <property type="entry name" value="ABC_tran"/>
    <property type="match status" value="1"/>
</dbReference>
<keyword evidence="4" id="KW-1003">Cell membrane</keyword>
<dbReference type="PROSITE" id="PS00211">
    <property type="entry name" value="ABC_TRANSPORTER_1"/>
    <property type="match status" value="1"/>
</dbReference>
<dbReference type="FunFam" id="3.40.50.300:FF:000016">
    <property type="entry name" value="Oligopeptide ABC transporter ATP-binding component"/>
    <property type="match status" value="1"/>
</dbReference>
<evidence type="ECO:0000259" key="8">
    <source>
        <dbReference type="PROSITE" id="PS50893"/>
    </source>
</evidence>
<dbReference type="HOGENOM" id="CLU_000604_1_23_5"/>
<organism evidence="9 10">
    <name type="scientific">Rubellimicrobium mesophilum DSM 19309</name>
    <dbReference type="NCBI Taxonomy" id="442562"/>
    <lineage>
        <taxon>Bacteria</taxon>
        <taxon>Pseudomonadati</taxon>
        <taxon>Pseudomonadota</taxon>
        <taxon>Alphaproteobacteria</taxon>
        <taxon>Rhodobacterales</taxon>
        <taxon>Roseobacteraceae</taxon>
        <taxon>Rubellimicrobium</taxon>
    </lineage>
</organism>
<sequence length="335" mass="35983">MAEGLRIDNLTIAFDRGRQEAISDLSLQVSPGEALGLVGESGSGKSLASRAALGLLPANAKVSGRITLGDRSLLDLSPGQLQAIRGSRIAMIFQDPMSSLNPVVRVGDAISQVIRSHETVSRGEARRRAIELMERVGIRSPAERATSYPHEFSGGMRQRIMIAMALAARPGMLLADEPTTALDVIVQAGILRLLDELRRNEGMGLLLVSHDLAVVASLCDHIAVMYAGQIVEEGRAGDVLFRPRMPYTVGLLASTQRSKSLRRLASIPGRPPAPGERPNHCRFADRCPLVTDTCRAGPIPMFDVGEGQRARCVRTDKVPSLGTDAFVRDPLAVDA</sequence>
<evidence type="ECO:0000313" key="9">
    <source>
        <dbReference type="EMBL" id="EYD76577.1"/>
    </source>
</evidence>
<dbReference type="InterPro" id="IPR050388">
    <property type="entry name" value="ABC_Ni/Peptide_Import"/>
</dbReference>
<dbReference type="STRING" id="442562.Rumeso_01857"/>
<dbReference type="InterPro" id="IPR003439">
    <property type="entry name" value="ABC_transporter-like_ATP-bd"/>
</dbReference>
<evidence type="ECO:0000256" key="3">
    <source>
        <dbReference type="ARBA" id="ARBA00022448"/>
    </source>
</evidence>
<dbReference type="AlphaFoldDB" id="A0A017HQ32"/>
<comment type="similarity">
    <text evidence="2">Belongs to the ABC transporter superfamily.</text>
</comment>
<keyword evidence="5" id="KW-0547">Nucleotide-binding</keyword>
<dbReference type="PATRIC" id="fig|442562.3.peg.1835"/>
<keyword evidence="10" id="KW-1185">Reference proteome</keyword>
<feature type="domain" description="ABC transporter" evidence="8">
    <location>
        <begin position="5"/>
        <end position="252"/>
    </location>
</feature>
<proteinExistence type="inferred from homology"/>
<dbReference type="CDD" id="cd03257">
    <property type="entry name" value="ABC_NikE_OppD_transporters"/>
    <property type="match status" value="1"/>
</dbReference>
<dbReference type="NCBIfam" id="TIGR01727">
    <property type="entry name" value="oligo_HPY"/>
    <property type="match status" value="1"/>
</dbReference>
<dbReference type="InterPro" id="IPR027417">
    <property type="entry name" value="P-loop_NTPase"/>
</dbReference>
<dbReference type="Gene3D" id="3.40.50.300">
    <property type="entry name" value="P-loop containing nucleotide triphosphate hydrolases"/>
    <property type="match status" value="1"/>
</dbReference>
<keyword evidence="3" id="KW-0813">Transport</keyword>
<comment type="subcellular location">
    <subcellularLocation>
        <location evidence="1">Cell inner membrane</location>
        <topology evidence="1">Peripheral membrane protein</topology>
    </subcellularLocation>
</comment>
<comment type="caution">
    <text evidence="9">The sequence shown here is derived from an EMBL/GenBank/DDBJ whole genome shotgun (WGS) entry which is preliminary data.</text>
</comment>
<dbReference type="PANTHER" id="PTHR43297">
    <property type="entry name" value="OLIGOPEPTIDE TRANSPORT ATP-BINDING PROTEIN APPD"/>
    <property type="match status" value="1"/>
</dbReference>
<protein>
    <submittedName>
        <fullName evidence="9">Oligopeptide transport ATP-binding protein OppD</fullName>
    </submittedName>
</protein>
<dbReference type="EMBL" id="AOSK01000042">
    <property type="protein sequence ID" value="EYD76577.1"/>
    <property type="molecule type" value="Genomic_DNA"/>
</dbReference>
<dbReference type="GO" id="GO:0005886">
    <property type="term" value="C:plasma membrane"/>
    <property type="evidence" value="ECO:0007669"/>
    <property type="project" value="UniProtKB-SubCell"/>
</dbReference>
<evidence type="ECO:0000256" key="2">
    <source>
        <dbReference type="ARBA" id="ARBA00005417"/>
    </source>
</evidence>
<keyword evidence="6 9" id="KW-0067">ATP-binding</keyword>
<gene>
    <name evidence="9" type="ORF">Rumeso_01857</name>
</gene>
<accession>A0A017HQ32</accession>
<dbReference type="SMART" id="SM00382">
    <property type="entry name" value="AAA"/>
    <property type="match status" value="1"/>
</dbReference>
<dbReference type="GO" id="GO:0016887">
    <property type="term" value="F:ATP hydrolysis activity"/>
    <property type="evidence" value="ECO:0007669"/>
    <property type="project" value="InterPro"/>
</dbReference>
<reference evidence="9 10" key="1">
    <citation type="submission" date="2013-02" db="EMBL/GenBank/DDBJ databases">
        <authorList>
            <person name="Fiebig A."/>
            <person name="Goeker M."/>
            <person name="Klenk H.-P.P."/>
        </authorList>
    </citation>
    <scope>NUCLEOTIDE SEQUENCE [LARGE SCALE GENOMIC DNA]</scope>
    <source>
        <strain evidence="9 10">DSM 19309</strain>
    </source>
</reference>
<dbReference type="OrthoDB" id="9782308at2"/>
<dbReference type="InterPro" id="IPR013563">
    <property type="entry name" value="Oligopep_ABC_C"/>
</dbReference>
<evidence type="ECO:0000256" key="5">
    <source>
        <dbReference type="ARBA" id="ARBA00022741"/>
    </source>
</evidence>
<evidence type="ECO:0000256" key="4">
    <source>
        <dbReference type="ARBA" id="ARBA00022475"/>
    </source>
</evidence>
<dbReference type="PROSITE" id="PS50893">
    <property type="entry name" value="ABC_TRANSPORTER_2"/>
    <property type="match status" value="1"/>
</dbReference>
<evidence type="ECO:0000256" key="6">
    <source>
        <dbReference type="ARBA" id="ARBA00022840"/>
    </source>
</evidence>
<dbReference type="RefSeq" id="WP_037281871.1">
    <property type="nucleotide sequence ID" value="NZ_KK088595.1"/>
</dbReference>
<dbReference type="GO" id="GO:0055085">
    <property type="term" value="P:transmembrane transport"/>
    <property type="evidence" value="ECO:0007669"/>
    <property type="project" value="UniProtKB-ARBA"/>
</dbReference>
<dbReference type="InterPro" id="IPR003593">
    <property type="entry name" value="AAA+_ATPase"/>
</dbReference>
<name>A0A017HQ32_9RHOB</name>
<dbReference type="GO" id="GO:0015833">
    <property type="term" value="P:peptide transport"/>
    <property type="evidence" value="ECO:0007669"/>
    <property type="project" value="InterPro"/>
</dbReference>
<dbReference type="Pfam" id="PF08352">
    <property type="entry name" value="oligo_HPY"/>
    <property type="match status" value="1"/>
</dbReference>
<keyword evidence="7" id="KW-0472">Membrane</keyword>
<dbReference type="GO" id="GO:0005524">
    <property type="term" value="F:ATP binding"/>
    <property type="evidence" value="ECO:0007669"/>
    <property type="project" value="UniProtKB-KW"/>
</dbReference>
<evidence type="ECO:0000256" key="1">
    <source>
        <dbReference type="ARBA" id="ARBA00004417"/>
    </source>
</evidence>